<keyword evidence="4" id="KW-1185">Reference proteome</keyword>
<gene>
    <name evidence="3" type="ORF">HPG69_000024</name>
</gene>
<sequence length="153" mass="17729">MSSPVIAHSRYLGKVHARKLKELVGEHDKISPPMQKARGLESKVGFRKMREDYLETCGYKAEVDFRPRYRMFDQRLPSETVQTSPRSCTISQTWLPAHDSRWRLDSLSYCQFTRDCFSEKPVPLNLSQQEDNCSSYSVETGYKHFSENSTNAP</sequence>
<comment type="caution">
    <text evidence="3">The sequence shown here is derived from an EMBL/GenBank/DDBJ whole genome shotgun (WGS) entry which is preliminary data.</text>
</comment>
<dbReference type="Proteomes" id="UP000551758">
    <property type="component" value="Unassembled WGS sequence"/>
</dbReference>
<organism evidence="3 4">
    <name type="scientific">Diceros bicornis minor</name>
    <name type="common">South-central black rhinoceros</name>
    <dbReference type="NCBI Taxonomy" id="77932"/>
    <lineage>
        <taxon>Eukaryota</taxon>
        <taxon>Metazoa</taxon>
        <taxon>Chordata</taxon>
        <taxon>Craniata</taxon>
        <taxon>Vertebrata</taxon>
        <taxon>Euteleostomi</taxon>
        <taxon>Mammalia</taxon>
        <taxon>Eutheria</taxon>
        <taxon>Laurasiatheria</taxon>
        <taxon>Perissodactyla</taxon>
        <taxon>Rhinocerotidae</taxon>
        <taxon>Diceros</taxon>
    </lineage>
</organism>
<dbReference type="AlphaFoldDB" id="A0A7J7EN88"/>
<keyword evidence="1" id="KW-0175">Coiled coil</keyword>
<protein>
    <recommendedName>
        <fullName evidence="2">Lysine-rich coiled-coil protein 1</fullName>
    </recommendedName>
</protein>
<dbReference type="EMBL" id="JACDTQ010002596">
    <property type="protein sequence ID" value="KAF5917255.1"/>
    <property type="molecule type" value="Genomic_DNA"/>
</dbReference>
<dbReference type="PANTHER" id="PTHR46742">
    <property type="entry name" value="LYSINE-RICH COILED-COIL PROTEIN 1"/>
    <property type="match status" value="1"/>
</dbReference>
<name>A0A7J7EN88_DICBM</name>
<dbReference type="PANTHER" id="PTHR46742:SF3">
    <property type="entry name" value="LYSINE-RICH COILED-COIL PROTEIN 1"/>
    <property type="match status" value="1"/>
</dbReference>
<evidence type="ECO:0000256" key="1">
    <source>
        <dbReference type="ARBA" id="ARBA00023054"/>
    </source>
</evidence>
<reference evidence="3 4" key="1">
    <citation type="journal article" date="2020" name="Mol. Biol. Evol.">
        <title>Interspecific Gene Flow and the Evolution of Specialization in Black and White Rhinoceros.</title>
        <authorList>
            <person name="Moodley Y."/>
            <person name="Westbury M.V."/>
            <person name="Russo I.M."/>
            <person name="Gopalakrishnan S."/>
            <person name="Rakotoarivelo A."/>
            <person name="Olsen R.A."/>
            <person name="Prost S."/>
            <person name="Tunstall T."/>
            <person name="Ryder O.A."/>
            <person name="Dalen L."/>
            <person name="Bruford M.W."/>
        </authorList>
    </citation>
    <scope>NUCLEOTIDE SEQUENCE [LARGE SCALE GENOMIC DNA]</scope>
    <source>
        <strain evidence="3">SBR-YM</strain>
        <tissue evidence="3">Skin</tissue>
    </source>
</reference>
<evidence type="ECO:0000256" key="2">
    <source>
        <dbReference type="ARBA" id="ARBA00040329"/>
    </source>
</evidence>
<accession>A0A7J7EN88</accession>
<proteinExistence type="predicted"/>
<evidence type="ECO:0000313" key="4">
    <source>
        <dbReference type="Proteomes" id="UP000551758"/>
    </source>
</evidence>
<evidence type="ECO:0000313" key="3">
    <source>
        <dbReference type="EMBL" id="KAF5917255.1"/>
    </source>
</evidence>